<feature type="transmembrane region" description="Helical" evidence="6">
    <location>
        <begin position="53"/>
        <end position="74"/>
    </location>
</feature>
<dbReference type="Proteomes" id="UP001140453">
    <property type="component" value="Unassembled WGS sequence"/>
</dbReference>
<feature type="transmembrane region" description="Helical" evidence="6">
    <location>
        <begin position="187"/>
        <end position="206"/>
    </location>
</feature>
<comment type="caution">
    <text evidence="8">The sequence shown here is derived from an EMBL/GenBank/DDBJ whole genome shotgun (WGS) entry which is preliminary data.</text>
</comment>
<sequence>MATTEDVTPEFLAEDRSQVLVDISIAFIVLTTIVLAARFYARRFQGLGGFHADDAFVLAAYVVNLGMCAVGIILTKVGGVGRHVIFLEESNPAALVGWAKCLFAFELIYFISVALPKLSIICLYLRIFSWKGAMRTTAWILFGLTAATSVALTLAACFQCIPLAFFWDRTIAGGRCFDIQQFFHAQALPGFILDIIIMILPMSTIWNLKLPMIKRFALLGIFAIASFGIVASIIRATIFFGTEAFADETWASVDLVGWSIIETSVYIITCCLPNLRPLVSHYTPQWLKKAVKLSVTRSTAANSKGISGIHKSTSFGHSLASKRDHHITEDAIELTGRGDSGAWEQSSIDMTAESTSWQPKAIVFDLLTALLNSWDSWAKATPTQSAEEGRRWRSRYLDITFGAGSYTPTTSYEALIRRAANDVGLPPSAVDALIQGWGNLQPWPEVPHVLQALRSKGFQIGVVTNCSNDLGHAAAQRVEQCVGSNFQFDGVVTAEESGFYKPVKAAYESILTEMGLSTSQVLFVAGSAGDVQGASDVGMQVVWHNHVGLAAKGQAIPLREGKDLVDTLAGFL</sequence>
<organism evidence="8 9">
    <name type="scientific">Gnomoniopsis smithogilvyi</name>
    <dbReference type="NCBI Taxonomy" id="1191159"/>
    <lineage>
        <taxon>Eukaryota</taxon>
        <taxon>Fungi</taxon>
        <taxon>Dikarya</taxon>
        <taxon>Ascomycota</taxon>
        <taxon>Pezizomycotina</taxon>
        <taxon>Sordariomycetes</taxon>
        <taxon>Sordariomycetidae</taxon>
        <taxon>Diaporthales</taxon>
        <taxon>Gnomoniaceae</taxon>
        <taxon>Gnomoniopsis</taxon>
    </lineage>
</organism>
<dbReference type="SFLD" id="SFLDS00003">
    <property type="entry name" value="Haloacid_Dehalogenase"/>
    <property type="match status" value="1"/>
</dbReference>
<name>A0A9W8YMT9_9PEZI</name>
<evidence type="ECO:0000313" key="9">
    <source>
        <dbReference type="Proteomes" id="UP001140453"/>
    </source>
</evidence>
<dbReference type="InterPro" id="IPR036412">
    <property type="entry name" value="HAD-like_sf"/>
</dbReference>
<dbReference type="InterPro" id="IPR049326">
    <property type="entry name" value="Rhodopsin_dom_fungi"/>
</dbReference>
<gene>
    <name evidence="8" type="ORF">N0V93_006013</name>
</gene>
<comment type="subcellular location">
    <subcellularLocation>
        <location evidence="1">Membrane</location>
        <topology evidence="1">Multi-pass membrane protein</topology>
    </subcellularLocation>
</comment>
<feature type="transmembrane region" description="Helical" evidence="6">
    <location>
        <begin position="107"/>
        <end position="127"/>
    </location>
</feature>
<evidence type="ECO:0000256" key="2">
    <source>
        <dbReference type="ARBA" id="ARBA00022692"/>
    </source>
</evidence>
<evidence type="ECO:0000256" key="6">
    <source>
        <dbReference type="SAM" id="Phobius"/>
    </source>
</evidence>
<dbReference type="SUPFAM" id="SSF56784">
    <property type="entry name" value="HAD-like"/>
    <property type="match status" value="1"/>
</dbReference>
<comment type="similarity">
    <text evidence="5">Belongs to the SAT4 family.</text>
</comment>
<accession>A0A9W8YMT9</accession>
<dbReference type="Gene3D" id="1.10.150.240">
    <property type="entry name" value="Putative phosphatase, domain 2"/>
    <property type="match status" value="1"/>
</dbReference>
<dbReference type="Gene3D" id="3.40.50.1000">
    <property type="entry name" value="HAD superfamily/HAD-like"/>
    <property type="match status" value="1"/>
</dbReference>
<dbReference type="InterPro" id="IPR006439">
    <property type="entry name" value="HAD-SF_hydro_IA"/>
</dbReference>
<dbReference type="InterPro" id="IPR023214">
    <property type="entry name" value="HAD_sf"/>
</dbReference>
<dbReference type="AlphaFoldDB" id="A0A9W8YMT9"/>
<proteinExistence type="inferred from homology"/>
<dbReference type="Pfam" id="PF20684">
    <property type="entry name" value="Fung_rhodopsin"/>
    <property type="match status" value="1"/>
</dbReference>
<evidence type="ECO:0000256" key="4">
    <source>
        <dbReference type="ARBA" id="ARBA00023136"/>
    </source>
</evidence>
<dbReference type="InterPro" id="IPR023198">
    <property type="entry name" value="PGP-like_dom2"/>
</dbReference>
<evidence type="ECO:0000256" key="5">
    <source>
        <dbReference type="ARBA" id="ARBA00038359"/>
    </source>
</evidence>
<dbReference type="NCBIfam" id="TIGR01493">
    <property type="entry name" value="HAD-SF-IA-v2"/>
    <property type="match status" value="1"/>
</dbReference>
<reference evidence="8" key="1">
    <citation type="submission" date="2022-10" db="EMBL/GenBank/DDBJ databases">
        <title>Tapping the CABI collections for fungal endophytes: first genome assemblies for Collariella, Neodidymelliopsis, Ascochyta clinopodiicola, Didymella pomorum, Didymosphaeria variabile, Neocosmospora piperis and Neocucurbitaria cava.</title>
        <authorList>
            <person name="Hill R."/>
        </authorList>
    </citation>
    <scope>NUCLEOTIDE SEQUENCE</scope>
    <source>
        <strain evidence="8">IMI 355082</strain>
    </source>
</reference>
<keyword evidence="9" id="KW-1185">Reference proteome</keyword>
<evidence type="ECO:0000313" key="8">
    <source>
        <dbReference type="EMBL" id="KAJ4388555.1"/>
    </source>
</evidence>
<dbReference type="OrthoDB" id="5342292at2759"/>
<evidence type="ECO:0000256" key="3">
    <source>
        <dbReference type="ARBA" id="ARBA00022989"/>
    </source>
</evidence>
<feature type="domain" description="Rhodopsin" evidence="7">
    <location>
        <begin position="37"/>
        <end position="280"/>
    </location>
</feature>
<dbReference type="Pfam" id="PF00702">
    <property type="entry name" value="Hydrolase"/>
    <property type="match status" value="1"/>
</dbReference>
<feature type="transmembrane region" description="Helical" evidence="6">
    <location>
        <begin position="139"/>
        <end position="167"/>
    </location>
</feature>
<evidence type="ECO:0000256" key="1">
    <source>
        <dbReference type="ARBA" id="ARBA00004141"/>
    </source>
</evidence>
<keyword evidence="2 6" id="KW-0812">Transmembrane</keyword>
<dbReference type="InterPro" id="IPR052337">
    <property type="entry name" value="SAT4-like"/>
</dbReference>
<dbReference type="PANTHER" id="PTHR33048:SF47">
    <property type="entry name" value="INTEGRAL MEMBRANE PROTEIN-RELATED"/>
    <property type="match status" value="1"/>
</dbReference>
<keyword evidence="3 6" id="KW-1133">Transmembrane helix</keyword>
<evidence type="ECO:0000259" key="7">
    <source>
        <dbReference type="Pfam" id="PF20684"/>
    </source>
</evidence>
<dbReference type="GO" id="GO:0016020">
    <property type="term" value="C:membrane"/>
    <property type="evidence" value="ECO:0007669"/>
    <property type="project" value="UniProtKB-SubCell"/>
</dbReference>
<dbReference type="GO" id="GO:0016791">
    <property type="term" value="F:phosphatase activity"/>
    <property type="evidence" value="ECO:0007669"/>
    <property type="project" value="UniProtKB-ARBA"/>
</dbReference>
<dbReference type="PRINTS" id="PR00413">
    <property type="entry name" value="HADHALOGNASE"/>
</dbReference>
<dbReference type="PANTHER" id="PTHR33048">
    <property type="entry name" value="PTH11-LIKE INTEGRAL MEMBRANE PROTEIN (AFU_ORTHOLOGUE AFUA_5G11245)"/>
    <property type="match status" value="1"/>
</dbReference>
<dbReference type="EMBL" id="JAPEVB010000004">
    <property type="protein sequence ID" value="KAJ4388555.1"/>
    <property type="molecule type" value="Genomic_DNA"/>
</dbReference>
<feature type="transmembrane region" description="Helical" evidence="6">
    <location>
        <begin position="20"/>
        <end position="41"/>
    </location>
</feature>
<protein>
    <recommendedName>
        <fullName evidence="7">Rhodopsin domain-containing protein</fullName>
    </recommendedName>
</protein>
<dbReference type="SFLD" id="SFLDG01129">
    <property type="entry name" value="C1.5:_HAD__Beta-PGM__Phosphata"/>
    <property type="match status" value="1"/>
</dbReference>
<keyword evidence="4 6" id="KW-0472">Membrane</keyword>
<feature type="transmembrane region" description="Helical" evidence="6">
    <location>
        <begin position="218"/>
        <end position="240"/>
    </location>
</feature>